<dbReference type="SUPFAM" id="SSF52172">
    <property type="entry name" value="CheY-like"/>
    <property type="match status" value="1"/>
</dbReference>
<dbReference type="EMBL" id="CP104064">
    <property type="protein sequence ID" value="WAH38324.1"/>
    <property type="molecule type" value="Genomic_DNA"/>
</dbReference>
<evidence type="ECO:0000259" key="2">
    <source>
        <dbReference type="PROSITE" id="PS50110"/>
    </source>
</evidence>
<dbReference type="InterPro" id="IPR001789">
    <property type="entry name" value="Sig_transdc_resp-reg_receiver"/>
</dbReference>
<keyword evidence="1" id="KW-0597">Phosphoprotein</keyword>
<feature type="modified residue" description="4-aspartylphosphate" evidence="1">
    <location>
        <position position="53"/>
    </location>
</feature>
<dbReference type="Proteomes" id="UP001164803">
    <property type="component" value="Chromosome"/>
</dbReference>
<organism evidence="3 4">
    <name type="scientific">Alicyclobacillus dauci</name>
    <dbReference type="NCBI Taxonomy" id="1475485"/>
    <lineage>
        <taxon>Bacteria</taxon>
        <taxon>Bacillati</taxon>
        <taxon>Bacillota</taxon>
        <taxon>Bacilli</taxon>
        <taxon>Bacillales</taxon>
        <taxon>Alicyclobacillaceae</taxon>
        <taxon>Alicyclobacillus</taxon>
    </lineage>
</organism>
<dbReference type="PROSITE" id="PS50110">
    <property type="entry name" value="RESPONSE_REGULATORY"/>
    <property type="match status" value="1"/>
</dbReference>
<protein>
    <submittedName>
        <fullName evidence="3">Response regulator</fullName>
    </submittedName>
</protein>
<gene>
    <name evidence="3" type="ORF">NZD86_07545</name>
</gene>
<sequence>MYKVMIVDDSAFMRSVIRKIITNAGYHVVAEAENGMEAVHLYNVHSPDVVTMDLTMPGMGGLEALRVLMTLNPIAKVIVVSAMRQAEIINEAVKAGARGFLVKPFQPGAVVRELLTCLKKM</sequence>
<evidence type="ECO:0000313" key="4">
    <source>
        <dbReference type="Proteomes" id="UP001164803"/>
    </source>
</evidence>
<dbReference type="SMART" id="SM00448">
    <property type="entry name" value="REC"/>
    <property type="match status" value="1"/>
</dbReference>
<accession>A0ABY6Z7V2</accession>
<keyword evidence="4" id="KW-1185">Reference proteome</keyword>
<dbReference type="PANTHER" id="PTHR43228">
    <property type="entry name" value="TWO-COMPONENT RESPONSE REGULATOR"/>
    <property type="match status" value="1"/>
</dbReference>
<evidence type="ECO:0000256" key="1">
    <source>
        <dbReference type="PROSITE-ProRule" id="PRU00169"/>
    </source>
</evidence>
<dbReference type="Gene3D" id="3.40.50.2300">
    <property type="match status" value="1"/>
</dbReference>
<dbReference type="Pfam" id="PF00072">
    <property type="entry name" value="Response_reg"/>
    <property type="match status" value="1"/>
</dbReference>
<dbReference type="InterPro" id="IPR011006">
    <property type="entry name" value="CheY-like_superfamily"/>
</dbReference>
<dbReference type="RefSeq" id="WP_268045891.1">
    <property type="nucleotide sequence ID" value="NZ_CP104064.1"/>
</dbReference>
<evidence type="ECO:0000313" key="3">
    <source>
        <dbReference type="EMBL" id="WAH38324.1"/>
    </source>
</evidence>
<feature type="domain" description="Response regulatory" evidence="2">
    <location>
        <begin position="3"/>
        <end position="118"/>
    </location>
</feature>
<reference evidence="3" key="1">
    <citation type="submission" date="2022-08" db="EMBL/GenBank/DDBJ databases">
        <title>Alicyclobacillus dauci DSM2870, complete genome.</title>
        <authorList>
            <person name="Wang Q."/>
            <person name="Cai R."/>
            <person name="Wang Z."/>
        </authorList>
    </citation>
    <scope>NUCLEOTIDE SEQUENCE</scope>
    <source>
        <strain evidence="3">DSM 28700</strain>
    </source>
</reference>
<name>A0ABY6Z7V2_9BACL</name>
<dbReference type="PANTHER" id="PTHR43228:SF1">
    <property type="entry name" value="TWO-COMPONENT RESPONSE REGULATOR ARR22"/>
    <property type="match status" value="1"/>
</dbReference>
<dbReference type="InterPro" id="IPR052048">
    <property type="entry name" value="ST_Response_Regulator"/>
</dbReference>
<proteinExistence type="predicted"/>